<feature type="coiled-coil region" evidence="1">
    <location>
        <begin position="365"/>
        <end position="392"/>
    </location>
</feature>
<accession>A0A9W7GNT8</accession>
<dbReference type="EMBL" id="BRYA01000460">
    <property type="protein sequence ID" value="GMI49081.1"/>
    <property type="molecule type" value="Genomic_DNA"/>
</dbReference>
<keyword evidence="1" id="KW-0175">Coiled coil</keyword>
<evidence type="ECO:0000256" key="1">
    <source>
        <dbReference type="SAM" id="Coils"/>
    </source>
</evidence>
<protein>
    <submittedName>
        <fullName evidence="2">Uncharacterized protein</fullName>
    </submittedName>
</protein>
<evidence type="ECO:0000313" key="2">
    <source>
        <dbReference type="EMBL" id="GMI49081.1"/>
    </source>
</evidence>
<reference evidence="3" key="1">
    <citation type="journal article" date="2023" name="Commun. Biol.">
        <title>Genome analysis of Parmales, the sister group of diatoms, reveals the evolutionary specialization of diatoms from phago-mixotrophs to photoautotrophs.</title>
        <authorList>
            <person name="Ban H."/>
            <person name="Sato S."/>
            <person name="Yoshikawa S."/>
            <person name="Yamada K."/>
            <person name="Nakamura Y."/>
            <person name="Ichinomiya M."/>
            <person name="Sato N."/>
            <person name="Blanc-Mathieu R."/>
            <person name="Endo H."/>
            <person name="Kuwata A."/>
            <person name="Ogata H."/>
        </authorList>
    </citation>
    <scope>NUCLEOTIDE SEQUENCE [LARGE SCALE GENOMIC DNA]</scope>
</reference>
<dbReference type="OrthoDB" id="189040at2759"/>
<organism evidence="2 3">
    <name type="scientific">Triparma columacea</name>
    <dbReference type="NCBI Taxonomy" id="722753"/>
    <lineage>
        <taxon>Eukaryota</taxon>
        <taxon>Sar</taxon>
        <taxon>Stramenopiles</taxon>
        <taxon>Ochrophyta</taxon>
        <taxon>Bolidophyceae</taxon>
        <taxon>Parmales</taxon>
        <taxon>Triparmaceae</taxon>
        <taxon>Triparma</taxon>
    </lineage>
</organism>
<evidence type="ECO:0000313" key="3">
    <source>
        <dbReference type="Proteomes" id="UP001165065"/>
    </source>
</evidence>
<comment type="caution">
    <text evidence="2">The sequence shown here is derived from an EMBL/GenBank/DDBJ whole genome shotgun (WGS) entry which is preliminary data.</text>
</comment>
<sequence length="529" mass="59357">MEQSKQSLRAFRSQYIASAAVMCEWLDSQQQKGALGVHAALRALGQIVDDVTDRQTTLVKTAGDAIGVEHDVNDERVYWTREVVSMSRVEVGRGFEDQEEGGEKKNAVAGDLLKVVEEVNRLQRLKDELEEKWTQSQGGGYTPSTFLAGSSDSGALMAVMGEQGHEALEKEKEAEVDMWLDLEDLTNFEEGLVLKWRKTAVESDKKLRAKQNYAPPKAEDKTFLKTVEKERQGGMPVTLRYQPHPHEVAEFHEVLVKSKVTVENSKDGEESDMMAANFTMEDEMEAAKEVGEEHGDEISRLKKLHVFRKNKRQELFDTTLNGGKYDALKMADPGVWFDDDDDEVGGGKGSLERKLKKGDDDMFARAEEKAKKKRIEKMHELANRQLAESQGKFPFRLNRFTLDEKMRPTRLWKGGTNATDIPPLVDGKDDAKEVSQVALVIPTQFMGRTSAGMGAHKLLKKPSVKMPYNDSPCLTRADMDEYSMVRLGNRPKIPTGNPFDSHACVEPENTSDIDIRRYASNWGPILGGV</sequence>
<dbReference type="AlphaFoldDB" id="A0A9W7GNT8"/>
<dbReference type="Proteomes" id="UP001165065">
    <property type="component" value="Unassembled WGS sequence"/>
</dbReference>
<keyword evidence="3" id="KW-1185">Reference proteome</keyword>
<proteinExistence type="predicted"/>
<gene>
    <name evidence="2" type="ORF">TrCOL_g3739</name>
</gene>
<name>A0A9W7GNT8_9STRA</name>